<accession>A0A843W9A6</accession>
<sequence length="116" mass="12726">MSRRGVRSRSTEPGVGVNRGAGRDQSTCRDQIAMGPGVATLSEVAADRAVAISGSGPSPEKRDLPFFQAMTSHSKMSARVRDHEQQSQVRKFIMKLRPSLRAKLLEFDLDTLEEAL</sequence>
<name>A0A843W9A6_COLES</name>
<comment type="caution">
    <text evidence="2">The sequence shown here is derived from an EMBL/GenBank/DDBJ whole genome shotgun (WGS) entry which is preliminary data.</text>
</comment>
<evidence type="ECO:0000313" key="2">
    <source>
        <dbReference type="EMBL" id="MQL99659.1"/>
    </source>
</evidence>
<dbReference type="AlphaFoldDB" id="A0A843W9A6"/>
<feature type="region of interest" description="Disordered" evidence="1">
    <location>
        <begin position="1"/>
        <end position="34"/>
    </location>
</feature>
<evidence type="ECO:0000313" key="3">
    <source>
        <dbReference type="Proteomes" id="UP000652761"/>
    </source>
</evidence>
<dbReference type="EMBL" id="NMUH01002388">
    <property type="protein sequence ID" value="MQL99659.1"/>
    <property type="molecule type" value="Genomic_DNA"/>
</dbReference>
<proteinExistence type="predicted"/>
<gene>
    <name evidence="2" type="ORF">Taro_032387</name>
</gene>
<dbReference type="Proteomes" id="UP000652761">
    <property type="component" value="Unassembled WGS sequence"/>
</dbReference>
<reference evidence="2" key="1">
    <citation type="submission" date="2017-07" db="EMBL/GenBank/DDBJ databases">
        <title>Taro Niue Genome Assembly and Annotation.</title>
        <authorList>
            <person name="Atibalentja N."/>
            <person name="Keating K."/>
            <person name="Fields C.J."/>
        </authorList>
    </citation>
    <scope>NUCLEOTIDE SEQUENCE</scope>
    <source>
        <strain evidence="2">Niue_2</strain>
        <tissue evidence="2">Leaf</tissue>
    </source>
</reference>
<evidence type="ECO:0000256" key="1">
    <source>
        <dbReference type="SAM" id="MobiDB-lite"/>
    </source>
</evidence>
<organism evidence="2 3">
    <name type="scientific">Colocasia esculenta</name>
    <name type="common">Wild taro</name>
    <name type="synonym">Arum esculentum</name>
    <dbReference type="NCBI Taxonomy" id="4460"/>
    <lineage>
        <taxon>Eukaryota</taxon>
        <taxon>Viridiplantae</taxon>
        <taxon>Streptophyta</taxon>
        <taxon>Embryophyta</taxon>
        <taxon>Tracheophyta</taxon>
        <taxon>Spermatophyta</taxon>
        <taxon>Magnoliopsida</taxon>
        <taxon>Liliopsida</taxon>
        <taxon>Araceae</taxon>
        <taxon>Aroideae</taxon>
        <taxon>Colocasieae</taxon>
        <taxon>Colocasia</taxon>
    </lineage>
</organism>
<protein>
    <submittedName>
        <fullName evidence="2">Uncharacterized protein</fullName>
    </submittedName>
</protein>
<keyword evidence="3" id="KW-1185">Reference proteome</keyword>